<dbReference type="GeneID" id="20226263"/>
<dbReference type="Proteomes" id="UP000002729">
    <property type="component" value="Unassembled WGS sequence"/>
</dbReference>
<name>F0YLB5_AURAN</name>
<dbReference type="EMBL" id="GL833156">
    <property type="protein sequence ID" value="EGB04106.1"/>
    <property type="molecule type" value="Genomic_DNA"/>
</dbReference>
<dbReference type="InParanoid" id="F0YLB5"/>
<organism evidence="3">
    <name type="scientific">Aureococcus anophagefferens</name>
    <name type="common">Harmful bloom alga</name>
    <dbReference type="NCBI Taxonomy" id="44056"/>
    <lineage>
        <taxon>Eukaryota</taxon>
        <taxon>Sar</taxon>
        <taxon>Stramenopiles</taxon>
        <taxon>Ochrophyta</taxon>
        <taxon>Pelagophyceae</taxon>
        <taxon>Pelagomonadales</taxon>
        <taxon>Pelagomonadaceae</taxon>
        <taxon>Aureococcus</taxon>
    </lineage>
</organism>
<evidence type="ECO:0000313" key="2">
    <source>
        <dbReference type="EMBL" id="EGB04106.1"/>
    </source>
</evidence>
<feature type="region of interest" description="Disordered" evidence="1">
    <location>
        <begin position="1"/>
        <end position="32"/>
    </location>
</feature>
<dbReference type="Pfam" id="PF13450">
    <property type="entry name" value="NAD_binding_8"/>
    <property type="match status" value="1"/>
</dbReference>
<accession>F0YLB5</accession>
<feature type="compositionally biased region" description="Basic residues" evidence="1">
    <location>
        <begin position="1"/>
        <end position="11"/>
    </location>
</feature>
<keyword evidence="3" id="KW-1185">Reference proteome</keyword>
<dbReference type="InterPro" id="IPR036188">
    <property type="entry name" value="FAD/NAD-bd_sf"/>
</dbReference>
<proteinExistence type="predicted"/>
<dbReference type="SUPFAM" id="SSF51905">
    <property type="entry name" value="FAD/NAD(P)-binding domain"/>
    <property type="match status" value="1"/>
</dbReference>
<reference evidence="2 3" key="1">
    <citation type="journal article" date="2011" name="Proc. Natl. Acad. Sci. U.S.A.">
        <title>Niche of harmful alga Aureococcus anophagefferens revealed through ecogenomics.</title>
        <authorList>
            <person name="Gobler C.J."/>
            <person name="Berry D.L."/>
            <person name="Dyhrman S.T."/>
            <person name="Wilhelm S.W."/>
            <person name="Salamov A."/>
            <person name="Lobanov A.V."/>
            <person name="Zhang Y."/>
            <person name="Collier J.L."/>
            <person name="Wurch L.L."/>
            <person name="Kustka A.B."/>
            <person name="Dill B.D."/>
            <person name="Shah M."/>
            <person name="VerBerkmoes N.C."/>
            <person name="Kuo A."/>
            <person name="Terry A."/>
            <person name="Pangilinan J."/>
            <person name="Lindquist E.A."/>
            <person name="Lucas S."/>
            <person name="Paulsen I.T."/>
            <person name="Hattenrath-Lehmann T.K."/>
            <person name="Talmage S.C."/>
            <person name="Walker E.A."/>
            <person name="Koch F."/>
            <person name="Burson A.M."/>
            <person name="Marcoval M.A."/>
            <person name="Tang Y.Z."/>
            <person name="Lecleir G.R."/>
            <person name="Coyne K.J."/>
            <person name="Berg G.M."/>
            <person name="Bertrand E.M."/>
            <person name="Saito M.A."/>
            <person name="Gladyshev V.N."/>
            <person name="Grigoriev I.V."/>
        </authorList>
    </citation>
    <scope>NUCLEOTIDE SEQUENCE [LARGE SCALE GENOMIC DNA]</scope>
    <source>
        <strain evidence="3">CCMP 1984</strain>
    </source>
</reference>
<dbReference type="AlphaFoldDB" id="F0YLB5"/>
<gene>
    <name evidence="2" type="ORF">AURANDRAFT_67486</name>
</gene>
<dbReference type="KEGG" id="aaf:AURANDRAFT_67486"/>
<evidence type="ECO:0000313" key="3">
    <source>
        <dbReference type="Proteomes" id="UP000002729"/>
    </source>
</evidence>
<evidence type="ECO:0000256" key="1">
    <source>
        <dbReference type="SAM" id="MobiDB-lite"/>
    </source>
</evidence>
<dbReference type="RefSeq" id="XP_009041231.1">
    <property type="nucleotide sequence ID" value="XM_009042983.1"/>
</dbReference>
<protein>
    <submittedName>
        <fullName evidence="2">Uncharacterized protein</fullName>
    </submittedName>
</protein>
<sequence>MRHRQAVHGQRRAGLPDEQRARHGRAGGQRRRRELRHGLALGLLLMRSRLGLWICSARQHDYNHNSHCRALLMCFVAVDAALFMDIGRSLCVVNSSVACWIVVDWRHSNGLALFKDAINVLVGVGDQGAGLSGLLLARRTVCDGHPVTVLEKGKAVGGVWHLQANAQSKVNTTEAAYRVAERGVVINFDHPLTFQIMNDLQFISTIYLTQ</sequence>
<dbReference type="Gene3D" id="3.50.50.60">
    <property type="entry name" value="FAD/NAD(P)-binding domain"/>
    <property type="match status" value="1"/>
</dbReference>
<feature type="compositionally biased region" description="Basic residues" evidence="1">
    <location>
        <begin position="22"/>
        <end position="32"/>
    </location>
</feature>